<feature type="domain" description="NusG-like N-terminal" evidence="4">
    <location>
        <begin position="10"/>
        <end position="109"/>
    </location>
</feature>
<dbReference type="PANTHER" id="PTHR30265:SF7">
    <property type="entry name" value="TRANSCRIPTION ANTITERMINATION PROTEIN RFAH"/>
    <property type="match status" value="1"/>
</dbReference>
<dbReference type="EMBL" id="FOYD01000002">
    <property type="protein sequence ID" value="SFQ69045.1"/>
    <property type="molecule type" value="Genomic_DNA"/>
</dbReference>
<gene>
    <name evidence="5" type="ORF">SAMN05216578_102162</name>
</gene>
<dbReference type="STRING" id="1002526.SAMN05216578_102162"/>
<dbReference type="RefSeq" id="WP_235818565.1">
    <property type="nucleotide sequence ID" value="NZ_FOYD01000002.1"/>
</dbReference>
<dbReference type="GO" id="GO:0005829">
    <property type="term" value="C:cytosol"/>
    <property type="evidence" value="ECO:0007669"/>
    <property type="project" value="TreeGrafter"/>
</dbReference>
<evidence type="ECO:0000256" key="3">
    <source>
        <dbReference type="ARBA" id="ARBA00023163"/>
    </source>
</evidence>
<evidence type="ECO:0000313" key="5">
    <source>
        <dbReference type="EMBL" id="SFQ69045.1"/>
    </source>
</evidence>
<keyword evidence="1" id="KW-0889">Transcription antitermination</keyword>
<dbReference type="CDD" id="cd09892">
    <property type="entry name" value="NGN_SP_RfaH"/>
    <property type="match status" value="1"/>
</dbReference>
<keyword evidence="2" id="KW-0805">Transcription regulation</keyword>
<evidence type="ECO:0000259" key="4">
    <source>
        <dbReference type="SMART" id="SM00738"/>
    </source>
</evidence>
<dbReference type="PANTHER" id="PTHR30265">
    <property type="entry name" value="RHO-INTERACTING TRANSCRIPTION TERMINATION FACTOR NUSG"/>
    <property type="match status" value="1"/>
</dbReference>
<dbReference type="SMART" id="SM00738">
    <property type="entry name" value="NGN"/>
    <property type="match status" value="1"/>
</dbReference>
<organism evidence="5 6">
    <name type="scientific">Halopseudomonas formosensis</name>
    <dbReference type="NCBI Taxonomy" id="1002526"/>
    <lineage>
        <taxon>Bacteria</taxon>
        <taxon>Pseudomonadati</taxon>
        <taxon>Pseudomonadota</taxon>
        <taxon>Gammaproteobacteria</taxon>
        <taxon>Pseudomonadales</taxon>
        <taxon>Pseudomonadaceae</taxon>
        <taxon>Halopseudomonas</taxon>
    </lineage>
</organism>
<dbReference type="SUPFAM" id="SSF82679">
    <property type="entry name" value="N-utilization substance G protein NusG, N-terminal domain"/>
    <property type="match status" value="1"/>
</dbReference>
<dbReference type="Pfam" id="PF02357">
    <property type="entry name" value="NusG"/>
    <property type="match status" value="1"/>
</dbReference>
<sequence>MKTLTKAPALARWYLVQCKSRQEDRAEENLRNQHFSCYCPRHLVEKMRYGKRTVIQQPLFPGYLFINLCRINDNWHSIRSTRGVLRMVTFAGQPLPVPDEIINELRARLAIAEGRPLFREGQPVTFTEEPFRGLDAVFCKADGEERAIVLLSLLHRQQELKVPLKALKASN</sequence>
<dbReference type="InterPro" id="IPR043425">
    <property type="entry name" value="NusG-like"/>
</dbReference>
<dbReference type="InterPro" id="IPR010215">
    <property type="entry name" value="Transcription_antiterm_RfaH"/>
</dbReference>
<dbReference type="GO" id="GO:0031564">
    <property type="term" value="P:transcription antitermination"/>
    <property type="evidence" value="ECO:0007669"/>
    <property type="project" value="UniProtKB-KW"/>
</dbReference>
<keyword evidence="3" id="KW-0804">Transcription</keyword>
<dbReference type="InterPro" id="IPR006645">
    <property type="entry name" value="NGN-like_dom"/>
</dbReference>
<dbReference type="GO" id="GO:0006354">
    <property type="term" value="P:DNA-templated transcription elongation"/>
    <property type="evidence" value="ECO:0007669"/>
    <property type="project" value="InterPro"/>
</dbReference>
<evidence type="ECO:0000256" key="2">
    <source>
        <dbReference type="ARBA" id="ARBA00023015"/>
    </source>
</evidence>
<evidence type="ECO:0000313" key="6">
    <source>
        <dbReference type="Proteomes" id="UP000242815"/>
    </source>
</evidence>
<dbReference type="AlphaFoldDB" id="A0A1I6AK67"/>
<dbReference type="Proteomes" id="UP000242815">
    <property type="component" value="Unassembled WGS sequence"/>
</dbReference>
<dbReference type="NCBIfam" id="TIGR01955">
    <property type="entry name" value="RfaH"/>
    <property type="match status" value="1"/>
</dbReference>
<dbReference type="InterPro" id="IPR036735">
    <property type="entry name" value="NGN_dom_sf"/>
</dbReference>
<dbReference type="Gene3D" id="3.30.70.940">
    <property type="entry name" value="NusG, N-terminal domain"/>
    <property type="match status" value="1"/>
</dbReference>
<name>A0A1I6AK67_9GAMM</name>
<reference evidence="5 6" key="1">
    <citation type="submission" date="2016-10" db="EMBL/GenBank/DDBJ databases">
        <authorList>
            <person name="de Groot N.N."/>
        </authorList>
    </citation>
    <scope>NUCLEOTIDE SEQUENCE [LARGE SCALE GENOMIC DNA]</scope>
    <source>
        <strain evidence="5 6">JCM 18415</strain>
    </source>
</reference>
<dbReference type="NCBIfam" id="NF006534">
    <property type="entry name" value="PRK09014.1"/>
    <property type="match status" value="1"/>
</dbReference>
<protein>
    <submittedName>
        <fullName evidence="5">Transcriptional antiterminator RfaH</fullName>
    </submittedName>
</protein>
<proteinExistence type="predicted"/>
<evidence type="ECO:0000256" key="1">
    <source>
        <dbReference type="ARBA" id="ARBA00022814"/>
    </source>
</evidence>
<accession>A0A1I6AK67</accession>